<sequence>MSAAVYRSPAAAAFQLPSWFAPAVPAEKDEDRPGQLDIWNSIQAEKKAKAAAASADGPPPYVHPLVRRSSRLMSQKSLEVCTEALGSESGSDVVGFSSFLSDNMACRSFTLETECTEKNLASESLLHEAAKTEDREAEAKELKSVNYHCSGSRRLPPRSFPPPLPSISRRDGQPCLKMRPHRRDGRLIVEAVPVPSHNYLHAQRQHGCLRLSFIDTSAAVQGTCRDQRGAVQVVEDPSNQESAALQAKQGEEKEVGNEQEEKNYDEEEELEEEEEEVEVVDRGTVIEVKVTTQPQQQSGGGSGTAAKVHRSSVVINKFVGGAPLTDQSAWSTHSTDESQKDDGKEEKIKNCHVGYTTTTAAAAVAAAATSSVGYDWCGKGSPLATGDGDGCEVATTEAKMLFTTTSRARRSKEELLRHMRRCNQLRRRPLFIWEPCCIATSS</sequence>
<evidence type="ECO:0000256" key="1">
    <source>
        <dbReference type="ARBA" id="ARBA00008690"/>
    </source>
</evidence>
<name>A0A6P5EB01_ANACO</name>
<evidence type="ECO:0000313" key="5">
    <source>
        <dbReference type="RefSeq" id="XP_020080291.1"/>
    </source>
</evidence>
<evidence type="ECO:0000313" key="9">
    <source>
        <dbReference type="RefSeq" id="XP_020080295.1"/>
    </source>
</evidence>
<reference evidence="5 6" key="2">
    <citation type="submission" date="2025-04" db="UniProtKB">
        <authorList>
            <consortium name="RefSeq"/>
        </authorList>
    </citation>
    <scope>IDENTIFICATION</scope>
    <source>
        <tissue evidence="5 6">Leaf</tissue>
    </source>
</reference>
<dbReference type="Proteomes" id="UP000515123">
    <property type="component" value="Unplaced"/>
</dbReference>
<protein>
    <submittedName>
        <fullName evidence="5 6">Uncharacterized protein LOC109703955</fullName>
    </submittedName>
</protein>
<feature type="compositionally biased region" description="Basic and acidic residues" evidence="2">
    <location>
        <begin position="334"/>
        <end position="345"/>
    </location>
</feature>
<dbReference type="PANTHER" id="PTHR33155">
    <property type="entry name" value="FANTASTIC FOUR-LIKE PROTEIN (DUF3049)"/>
    <property type="match status" value="1"/>
</dbReference>
<evidence type="ECO:0000256" key="2">
    <source>
        <dbReference type="SAM" id="MobiDB-lite"/>
    </source>
</evidence>
<feature type="compositionally biased region" description="Basic and acidic residues" evidence="2">
    <location>
        <begin position="249"/>
        <end position="262"/>
    </location>
</feature>
<keyword evidence="4" id="KW-1185">Reference proteome</keyword>
<evidence type="ECO:0000313" key="6">
    <source>
        <dbReference type="RefSeq" id="XP_020080292.1"/>
    </source>
</evidence>
<feature type="domain" description="FAF" evidence="3">
    <location>
        <begin position="159"/>
        <end position="213"/>
    </location>
</feature>
<dbReference type="RefSeq" id="XP_020080296.1">
    <property type="nucleotide sequence ID" value="XM_020224707.1"/>
</dbReference>
<dbReference type="AlphaFoldDB" id="A0A6P5EB01"/>
<dbReference type="Pfam" id="PF11250">
    <property type="entry name" value="FAF"/>
    <property type="match status" value="1"/>
</dbReference>
<dbReference type="RefSeq" id="XP_020080295.1">
    <property type="nucleotide sequence ID" value="XM_020224706.1"/>
</dbReference>
<gene>
    <name evidence="5 6 7 8 9 10" type="primary">LOC109703955</name>
</gene>
<dbReference type="InterPro" id="IPR021410">
    <property type="entry name" value="FAF"/>
</dbReference>
<dbReference type="OrthoDB" id="1303570at2759"/>
<evidence type="ECO:0000313" key="10">
    <source>
        <dbReference type="RefSeq" id="XP_020080296.1"/>
    </source>
</evidence>
<dbReference type="RefSeq" id="XP_020080292.1">
    <property type="nucleotide sequence ID" value="XM_020224703.1"/>
</dbReference>
<evidence type="ECO:0000313" key="7">
    <source>
        <dbReference type="RefSeq" id="XP_020080293.1"/>
    </source>
</evidence>
<dbReference type="PANTHER" id="PTHR33155:SF3">
    <property type="entry name" value="PROTEIN FAF-LIKE, CHLOROPLASTIC"/>
    <property type="match status" value="1"/>
</dbReference>
<feature type="region of interest" description="Disordered" evidence="2">
    <location>
        <begin position="324"/>
        <end position="345"/>
    </location>
</feature>
<dbReference type="GeneID" id="109703955"/>
<accession>A0A6P5EB01</accession>
<evidence type="ECO:0000313" key="8">
    <source>
        <dbReference type="RefSeq" id="XP_020080294.1"/>
    </source>
</evidence>
<reference evidence="4" key="1">
    <citation type="journal article" date="2015" name="Nat. Genet.">
        <title>The pineapple genome and the evolution of CAM photosynthesis.</title>
        <authorList>
            <person name="Ming R."/>
            <person name="VanBuren R."/>
            <person name="Wai C.M."/>
            <person name="Tang H."/>
            <person name="Schatz M.C."/>
            <person name="Bowers J.E."/>
            <person name="Lyons E."/>
            <person name="Wang M.L."/>
            <person name="Chen J."/>
            <person name="Biggers E."/>
            <person name="Zhang J."/>
            <person name="Huang L."/>
            <person name="Zhang L."/>
            <person name="Miao W."/>
            <person name="Zhang J."/>
            <person name="Ye Z."/>
            <person name="Miao C."/>
            <person name="Lin Z."/>
            <person name="Wang H."/>
            <person name="Zhou H."/>
            <person name="Yim W.C."/>
            <person name="Priest H.D."/>
            <person name="Zheng C."/>
            <person name="Woodhouse M."/>
            <person name="Edger P.P."/>
            <person name="Guyot R."/>
            <person name="Guo H.B."/>
            <person name="Guo H."/>
            <person name="Zheng G."/>
            <person name="Singh R."/>
            <person name="Sharma A."/>
            <person name="Min X."/>
            <person name="Zheng Y."/>
            <person name="Lee H."/>
            <person name="Gurtowski J."/>
            <person name="Sedlazeck F.J."/>
            <person name="Harkess A."/>
            <person name="McKain M.R."/>
            <person name="Liao Z."/>
            <person name="Fang J."/>
            <person name="Liu J."/>
            <person name="Zhang X."/>
            <person name="Zhang Q."/>
            <person name="Hu W."/>
            <person name="Qin Y."/>
            <person name="Wang K."/>
            <person name="Chen L.Y."/>
            <person name="Shirley N."/>
            <person name="Lin Y.R."/>
            <person name="Liu L.Y."/>
            <person name="Hernandez A.G."/>
            <person name="Wright C.L."/>
            <person name="Bulone V."/>
            <person name="Tuskan G.A."/>
            <person name="Heath K."/>
            <person name="Zee F."/>
            <person name="Moore P.H."/>
            <person name="Sunkar R."/>
            <person name="Leebens-Mack J.H."/>
            <person name="Mockler T."/>
            <person name="Bennetzen J.L."/>
            <person name="Freeling M."/>
            <person name="Sankoff D."/>
            <person name="Paterson A.H."/>
            <person name="Zhu X."/>
            <person name="Yang X."/>
            <person name="Smith J.A."/>
            <person name="Cushman J.C."/>
            <person name="Paull R.E."/>
            <person name="Yu Q."/>
        </authorList>
    </citation>
    <scope>NUCLEOTIDE SEQUENCE [LARGE SCALE GENOMIC DNA]</scope>
    <source>
        <strain evidence="4">cv. F153</strain>
    </source>
</reference>
<evidence type="ECO:0000259" key="3">
    <source>
        <dbReference type="Pfam" id="PF11250"/>
    </source>
</evidence>
<dbReference type="InterPro" id="IPR046431">
    <property type="entry name" value="FAF_dom"/>
</dbReference>
<feature type="region of interest" description="Disordered" evidence="2">
    <location>
        <begin position="234"/>
        <end position="280"/>
    </location>
</feature>
<feature type="region of interest" description="Disordered" evidence="2">
    <location>
        <begin position="148"/>
        <end position="182"/>
    </location>
</feature>
<evidence type="ECO:0000313" key="4">
    <source>
        <dbReference type="Proteomes" id="UP000515123"/>
    </source>
</evidence>
<organism evidence="6">
    <name type="scientific">Ananas comosus</name>
    <name type="common">Pineapple</name>
    <name type="synonym">Ananas ananas</name>
    <dbReference type="NCBI Taxonomy" id="4615"/>
    <lineage>
        <taxon>Eukaryota</taxon>
        <taxon>Viridiplantae</taxon>
        <taxon>Streptophyta</taxon>
        <taxon>Embryophyta</taxon>
        <taxon>Tracheophyta</taxon>
        <taxon>Spermatophyta</taxon>
        <taxon>Magnoliopsida</taxon>
        <taxon>Liliopsida</taxon>
        <taxon>Poales</taxon>
        <taxon>Bromeliaceae</taxon>
        <taxon>Bromelioideae</taxon>
        <taxon>Ananas</taxon>
    </lineage>
</organism>
<comment type="similarity">
    <text evidence="1">Belongs to the fantastic four family.</text>
</comment>
<feature type="compositionally biased region" description="Acidic residues" evidence="2">
    <location>
        <begin position="263"/>
        <end position="278"/>
    </location>
</feature>
<dbReference type="RefSeq" id="XP_020080293.1">
    <property type="nucleotide sequence ID" value="XM_020224704.1"/>
</dbReference>
<dbReference type="RefSeq" id="XP_020080294.1">
    <property type="nucleotide sequence ID" value="XM_020224705.1"/>
</dbReference>
<dbReference type="RefSeq" id="XP_020080291.1">
    <property type="nucleotide sequence ID" value="XM_020224702.1"/>
</dbReference>
<proteinExistence type="inferred from homology"/>